<dbReference type="PANTHER" id="PTHR21573">
    <property type="entry name" value="ER MEMBRANE PROTEIN COMPLEX SUBUNIT 1"/>
    <property type="match status" value="1"/>
</dbReference>
<keyword evidence="8 10" id="KW-0472">Membrane</keyword>
<dbReference type="EMBL" id="LR877148">
    <property type="protein sequence ID" value="CAD2214777.1"/>
    <property type="molecule type" value="Genomic_DNA"/>
</dbReference>
<evidence type="ECO:0000259" key="11">
    <source>
        <dbReference type="Pfam" id="PF07774"/>
    </source>
</evidence>
<evidence type="ECO:0000256" key="3">
    <source>
        <dbReference type="ARBA" id="ARBA00020824"/>
    </source>
</evidence>
<sequence length="511" mass="56458">MGENTYALVKGGNLHLYLLSTEKLIWERKEGLSNPSAVVIVDPLKDADHFHFNMHVLAVSRSGVLYSIPLQDMGASVKVISDFSAEIPKVTGGVPVLLHHFEHIALKDEVAYITSTYDNNGKKLFCTTKVNLKTNELTGFETFPDALAVSPTHSISNQLEVFGEKLEEMYFYVVDEKSGDVKGFKVVGDKAEPAWTVKLRHPIVSHAKGTHERSHFVNSLHVFPNRTGEEPVEEVRHRYPTHNVIALTHYEVLEGELPALVVTAIDAITGSVLGTVRHKSVEGDVRIVVVENNIVYYFMDAEKMRYLIGVWELFEEETGGIVRKSTGASPPQVIASFFSNNDRTYSSKTLKPPVIVPSTLGVQGGPLAAMGVTTSVNGIARKNIVLVFESGRVALVELRFLLSGGQMPFPTDKDRQITHVIIPSILLASHRYRLASPTGVVSEPTHLESSCHLVVSGLDLFYVRASSGKPFDLLNPDFNKSLLISLVCGFAFLSFVARYFVTRAKVNSKWK</sequence>
<proteinExistence type="inferred from homology"/>
<organism evidence="12 13">
    <name type="scientific">Angomonas deanei</name>
    <dbReference type="NCBI Taxonomy" id="59799"/>
    <lineage>
        <taxon>Eukaryota</taxon>
        <taxon>Discoba</taxon>
        <taxon>Euglenozoa</taxon>
        <taxon>Kinetoplastea</taxon>
        <taxon>Metakinetoplastina</taxon>
        <taxon>Trypanosomatida</taxon>
        <taxon>Trypanosomatidae</taxon>
        <taxon>Strigomonadinae</taxon>
        <taxon>Angomonas</taxon>
    </lineage>
</organism>
<comment type="similarity">
    <text evidence="2">Belongs to the EMC1 family.</text>
</comment>
<feature type="transmembrane region" description="Helical" evidence="10">
    <location>
        <begin position="482"/>
        <end position="501"/>
    </location>
</feature>
<evidence type="ECO:0000256" key="5">
    <source>
        <dbReference type="ARBA" id="ARBA00022729"/>
    </source>
</evidence>
<keyword evidence="7 10" id="KW-1133">Transmembrane helix</keyword>
<gene>
    <name evidence="12" type="ORF">ADEAN_000222800</name>
</gene>
<comment type="subcellular location">
    <subcellularLocation>
        <location evidence="1">Endoplasmic reticulum membrane</location>
        <topology evidence="1">Single-pass type I membrane protein</topology>
    </subcellularLocation>
</comment>
<dbReference type="PANTHER" id="PTHR21573:SF0">
    <property type="entry name" value="ER MEMBRANE PROTEIN COMPLEX SUBUNIT 1"/>
    <property type="match status" value="1"/>
</dbReference>
<evidence type="ECO:0000313" key="12">
    <source>
        <dbReference type="EMBL" id="CAD2214777.1"/>
    </source>
</evidence>
<feature type="domain" description="ER membrane protein complex subunit 1 C-terminal" evidence="11">
    <location>
        <begin position="291"/>
        <end position="510"/>
    </location>
</feature>
<evidence type="ECO:0000256" key="6">
    <source>
        <dbReference type="ARBA" id="ARBA00022824"/>
    </source>
</evidence>
<dbReference type="OrthoDB" id="28092at2759"/>
<evidence type="ECO:0000256" key="1">
    <source>
        <dbReference type="ARBA" id="ARBA00004115"/>
    </source>
</evidence>
<dbReference type="InterPro" id="IPR026895">
    <property type="entry name" value="EMC1"/>
</dbReference>
<keyword evidence="4 10" id="KW-0812">Transmembrane</keyword>
<dbReference type="Proteomes" id="UP000515908">
    <property type="component" value="Chromosome 04"/>
</dbReference>
<dbReference type="AlphaFoldDB" id="A0A7G2C7J3"/>
<evidence type="ECO:0000256" key="8">
    <source>
        <dbReference type="ARBA" id="ARBA00023136"/>
    </source>
</evidence>
<evidence type="ECO:0000256" key="7">
    <source>
        <dbReference type="ARBA" id="ARBA00022989"/>
    </source>
</evidence>
<dbReference type="InterPro" id="IPR011678">
    <property type="entry name" value="EMC1_C"/>
</dbReference>
<evidence type="ECO:0000256" key="2">
    <source>
        <dbReference type="ARBA" id="ARBA00007904"/>
    </source>
</evidence>
<accession>A0A7G2C7J3</accession>
<evidence type="ECO:0000256" key="10">
    <source>
        <dbReference type="SAM" id="Phobius"/>
    </source>
</evidence>
<reference evidence="12 13" key="1">
    <citation type="submission" date="2020-08" db="EMBL/GenBank/DDBJ databases">
        <authorList>
            <person name="Newling K."/>
            <person name="Davey J."/>
            <person name="Forrester S."/>
        </authorList>
    </citation>
    <scope>NUCLEOTIDE SEQUENCE [LARGE SCALE GENOMIC DNA]</scope>
    <source>
        <strain evidence="13">Crithidia deanei Carvalho (ATCC PRA-265)</strain>
    </source>
</reference>
<evidence type="ECO:0000256" key="9">
    <source>
        <dbReference type="ARBA" id="ARBA00023180"/>
    </source>
</evidence>
<dbReference type="Pfam" id="PF07774">
    <property type="entry name" value="EMC1_C"/>
    <property type="match status" value="1"/>
</dbReference>
<evidence type="ECO:0000313" key="13">
    <source>
        <dbReference type="Proteomes" id="UP000515908"/>
    </source>
</evidence>
<keyword evidence="9" id="KW-0325">Glycoprotein</keyword>
<keyword evidence="6" id="KW-0256">Endoplasmic reticulum</keyword>
<keyword evidence="13" id="KW-1185">Reference proteome</keyword>
<protein>
    <recommendedName>
        <fullName evidence="3">ER membrane protein complex subunit 1</fullName>
    </recommendedName>
</protein>
<dbReference type="VEuPathDB" id="TriTrypDB:ADEAN_000222800"/>
<dbReference type="GO" id="GO:0034975">
    <property type="term" value="P:protein folding in endoplasmic reticulum"/>
    <property type="evidence" value="ECO:0007669"/>
    <property type="project" value="TreeGrafter"/>
</dbReference>
<evidence type="ECO:0000256" key="4">
    <source>
        <dbReference type="ARBA" id="ARBA00022692"/>
    </source>
</evidence>
<keyword evidence="5" id="KW-0732">Signal</keyword>
<dbReference type="GO" id="GO:0072546">
    <property type="term" value="C:EMC complex"/>
    <property type="evidence" value="ECO:0007669"/>
    <property type="project" value="InterPro"/>
</dbReference>
<name>A0A7G2C7J3_9TRYP</name>